<evidence type="ECO:0000256" key="5">
    <source>
        <dbReference type="ARBA" id="ARBA00022989"/>
    </source>
</evidence>
<dbReference type="SUPFAM" id="SSF49785">
    <property type="entry name" value="Galactose-binding domain-like"/>
    <property type="match status" value="1"/>
</dbReference>
<dbReference type="PROSITE" id="PS50025">
    <property type="entry name" value="LAM_G_DOMAIN"/>
    <property type="match status" value="1"/>
</dbReference>
<comment type="subcellular location">
    <subcellularLocation>
        <location evidence="1">Membrane</location>
        <topology evidence="1">Single-pass type I membrane protein</topology>
    </subcellularLocation>
</comment>
<dbReference type="InterPro" id="IPR008979">
    <property type="entry name" value="Galactose-bd-like_sf"/>
</dbReference>
<dbReference type="SUPFAM" id="SSF49899">
    <property type="entry name" value="Concanavalin A-like lectins/glucanases"/>
    <property type="match status" value="1"/>
</dbReference>
<evidence type="ECO:0000256" key="4">
    <source>
        <dbReference type="ARBA" id="ARBA00022729"/>
    </source>
</evidence>
<keyword evidence="4" id="KW-0732">Signal</keyword>
<accession>A0A9Q0DAX7</accession>
<dbReference type="EMBL" id="JANIIK010000475">
    <property type="protein sequence ID" value="KAJ3583262.1"/>
    <property type="molecule type" value="Genomic_DNA"/>
</dbReference>
<evidence type="ECO:0000313" key="12">
    <source>
        <dbReference type="Proteomes" id="UP001148018"/>
    </source>
</evidence>
<keyword evidence="3" id="KW-0812">Transmembrane</keyword>
<keyword evidence="2" id="KW-0245">EGF-like domain</keyword>
<dbReference type="InterPro" id="IPR050372">
    <property type="entry name" value="Neurexin-related_CASP"/>
</dbReference>
<dbReference type="PANTHER" id="PTHR15036">
    <property type="entry name" value="PIKACHURIN-LIKE PROTEIN"/>
    <property type="match status" value="1"/>
</dbReference>
<dbReference type="Pfam" id="PF02210">
    <property type="entry name" value="Laminin_G_2"/>
    <property type="match status" value="1"/>
</dbReference>
<feature type="domain" description="Laminin G" evidence="10">
    <location>
        <begin position="165"/>
        <end position="333"/>
    </location>
</feature>
<dbReference type="Gene3D" id="2.60.120.260">
    <property type="entry name" value="Galactose-binding domain-like"/>
    <property type="match status" value="1"/>
</dbReference>
<keyword evidence="12" id="KW-1185">Reference proteome</keyword>
<keyword evidence="6" id="KW-0472">Membrane</keyword>
<dbReference type="PROSITE" id="PS50022">
    <property type="entry name" value="FA58C_3"/>
    <property type="match status" value="1"/>
</dbReference>
<dbReference type="InterPro" id="IPR013320">
    <property type="entry name" value="ConA-like_dom_sf"/>
</dbReference>
<comment type="caution">
    <text evidence="7">Lacks conserved residue(s) required for the propagation of feature annotation.</text>
</comment>
<evidence type="ECO:0000256" key="2">
    <source>
        <dbReference type="ARBA" id="ARBA00022536"/>
    </source>
</evidence>
<organism evidence="11 12">
    <name type="scientific">Muraenolepis orangiensis</name>
    <name type="common">Patagonian moray cod</name>
    <dbReference type="NCBI Taxonomy" id="630683"/>
    <lineage>
        <taxon>Eukaryota</taxon>
        <taxon>Metazoa</taxon>
        <taxon>Chordata</taxon>
        <taxon>Craniata</taxon>
        <taxon>Vertebrata</taxon>
        <taxon>Euteleostomi</taxon>
        <taxon>Actinopterygii</taxon>
        <taxon>Neopterygii</taxon>
        <taxon>Teleostei</taxon>
        <taxon>Neoteleostei</taxon>
        <taxon>Acanthomorphata</taxon>
        <taxon>Zeiogadaria</taxon>
        <taxon>Gadariae</taxon>
        <taxon>Gadiformes</taxon>
        <taxon>Muraenolepidoidei</taxon>
        <taxon>Muraenolepididae</taxon>
        <taxon>Muraenolepis</taxon>
    </lineage>
</organism>
<dbReference type="OrthoDB" id="26719at2759"/>
<evidence type="ECO:0000256" key="3">
    <source>
        <dbReference type="ARBA" id="ARBA00022692"/>
    </source>
</evidence>
<feature type="region of interest" description="Disordered" evidence="8">
    <location>
        <begin position="335"/>
        <end position="362"/>
    </location>
</feature>
<dbReference type="AlphaFoldDB" id="A0A9Q0DAX7"/>
<gene>
    <name evidence="11" type="ORF">NHX12_031167</name>
</gene>
<evidence type="ECO:0000256" key="7">
    <source>
        <dbReference type="PROSITE-ProRule" id="PRU00122"/>
    </source>
</evidence>
<evidence type="ECO:0000256" key="8">
    <source>
        <dbReference type="SAM" id="MobiDB-lite"/>
    </source>
</evidence>
<evidence type="ECO:0000259" key="10">
    <source>
        <dbReference type="PROSITE" id="PS50025"/>
    </source>
</evidence>
<name>A0A9Q0DAX7_9TELE</name>
<dbReference type="InterPro" id="IPR000421">
    <property type="entry name" value="FA58C"/>
</dbReference>
<dbReference type="CDD" id="cd00110">
    <property type="entry name" value="LamG"/>
    <property type="match status" value="1"/>
</dbReference>
<evidence type="ECO:0000259" key="9">
    <source>
        <dbReference type="PROSITE" id="PS50022"/>
    </source>
</evidence>
<feature type="domain" description="F5/8 type C" evidence="9">
    <location>
        <begin position="1"/>
        <end position="51"/>
    </location>
</feature>
<dbReference type="Proteomes" id="UP001148018">
    <property type="component" value="Unassembled WGS sequence"/>
</dbReference>
<sequence length="362" mass="39918">MSKQAFPGNSNADSMVQYELQQRVVAHYVRLVPVDWNPSGRIGLRLEMYGCPYTVVELIERNATVFSSVQLSVGAALSPQRSALSENFQGCVENLFYNDLNLIDLAVQKDRQVDMTVFPQSWSAFHCDCSPTRYTGATWSHLPQLQPELMASFTSGTAVHYALREYRDMGGNHSFLPSSAHLHMALRGEEVSLTFRTSQRPALLLYVSSSHHTEYLGLLISKDDKVEVRYKLHSRDVEVLKCNVANLANGQLRTVSIKRLADTVFIQVDQHAILGRVQESSELDPEMAVLASKGFTGCLSGVHFNSVSPLKAALLHPDTSPVSVIGPLAWSSCGASSPARPYTEETTHSLSGEMDAASKQQD</sequence>
<evidence type="ECO:0000256" key="6">
    <source>
        <dbReference type="ARBA" id="ARBA00023136"/>
    </source>
</evidence>
<comment type="caution">
    <text evidence="11">The sequence shown here is derived from an EMBL/GenBank/DDBJ whole genome shotgun (WGS) entry which is preliminary data.</text>
</comment>
<feature type="non-terminal residue" evidence="11">
    <location>
        <position position="362"/>
    </location>
</feature>
<reference evidence="11" key="1">
    <citation type="submission" date="2022-07" db="EMBL/GenBank/DDBJ databases">
        <title>Chromosome-level genome of Muraenolepis orangiensis.</title>
        <authorList>
            <person name="Kim J."/>
        </authorList>
    </citation>
    <scope>NUCLEOTIDE SEQUENCE</scope>
    <source>
        <strain evidence="11">KU_S4_2022</strain>
        <tissue evidence="11">Muscle</tissue>
    </source>
</reference>
<evidence type="ECO:0000256" key="1">
    <source>
        <dbReference type="ARBA" id="ARBA00004479"/>
    </source>
</evidence>
<keyword evidence="5" id="KW-1133">Transmembrane helix</keyword>
<dbReference type="PANTHER" id="PTHR15036:SF40">
    <property type="entry name" value="CONTACTIN-ASSOCIATED PROTEIN-LIKE 4"/>
    <property type="match status" value="1"/>
</dbReference>
<dbReference type="Gene3D" id="2.60.120.200">
    <property type="match status" value="1"/>
</dbReference>
<dbReference type="GO" id="GO:0016020">
    <property type="term" value="C:membrane"/>
    <property type="evidence" value="ECO:0007669"/>
    <property type="project" value="UniProtKB-SubCell"/>
</dbReference>
<dbReference type="SMART" id="SM00282">
    <property type="entry name" value="LamG"/>
    <property type="match status" value="1"/>
</dbReference>
<protein>
    <submittedName>
        <fullName evidence="11">Uncharacterized protein</fullName>
    </submittedName>
</protein>
<proteinExistence type="predicted"/>
<evidence type="ECO:0000313" key="11">
    <source>
        <dbReference type="EMBL" id="KAJ3583262.1"/>
    </source>
</evidence>
<dbReference type="InterPro" id="IPR001791">
    <property type="entry name" value="Laminin_G"/>
</dbReference>